<organism evidence="3 4">
    <name type="scientific">Sulfitobacter pacificus</name>
    <dbReference type="NCBI Taxonomy" id="1499314"/>
    <lineage>
        <taxon>Bacteria</taxon>
        <taxon>Pseudomonadati</taxon>
        <taxon>Pseudomonadota</taxon>
        <taxon>Alphaproteobacteria</taxon>
        <taxon>Rhodobacterales</taxon>
        <taxon>Roseobacteraceae</taxon>
        <taxon>Sulfitobacter</taxon>
    </lineage>
</organism>
<dbReference type="EMBL" id="BSNL01000001">
    <property type="protein sequence ID" value="GLQ26589.1"/>
    <property type="molecule type" value="Genomic_DNA"/>
</dbReference>
<evidence type="ECO:0000256" key="1">
    <source>
        <dbReference type="SAM" id="Phobius"/>
    </source>
</evidence>
<evidence type="ECO:0000313" key="3">
    <source>
        <dbReference type="EMBL" id="GLQ26589.1"/>
    </source>
</evidence>
<dbReference type="Gene3D" id="1.10.287.70">
    <property type="match status" value="1"/>
</dbReference>
<dbReference type="RefSeq" id="WP_284371919.1">
    <property type="nucleotide sequence ID" value="NZ_BSNL01000001.1"/>
</dbReference>
<gene>
    <name evidence="3" type="ORF">GCM10007927_13920</name>
</gene>
<accession>A0ABQ5VHP2</accession>
<name>A0ABQ5VHP2_9RHOB</name>
<feature type="domain" description="Potassium channel" evidence="2">
    <location>
        <begin position="30"/>
        <end position="103"/>
    </location>
</feature>
<dbReference type="PANTHER" id="PTHR43833">
    <property type="entry name" value="POTASSIUM CHANNEL PROTEIN 2-RELATED-RELATED"/>
    <property type="match status" value="1"/>
</dbReference>
<dbReference type="InterPro" id="IPR013099">
    <property type="entry name" value="K_chnl_dom"/>
</dbReference>
<keyword evidence="4" id="KW-1185">Reference proteome</keyword>
<evidence type="ECO:0000313" key="4">
    <source>
        <dbReference type="Proteomes" id="UP001161388"/>
    </source>
</evidence>
<protein>
    <recommendedName>
        <fullName evidence="2">Potassium channel domain-containing protein</fullName>
    </recommendedName>
</protein>
<dbReference type="Proteomes" id="UP001161388">
    <property type="component" value="Unassembled WGS sequence"/>
</dbReference>
<feature type="transmembrane region" description="Helical" evidence="1">
    <location>
        <begin position="23"/>
        <end position="42"/>
    </location>
</feature>
<keyword evidence="1" id="KW-1133">Transmembrane helix</keyword>
<dbReference type="Pfam" id="PF07885">
    <property type="entry name" value="Ion_trans_2"/>
    <property type="match status" value="1"/>
</dbReference>
<feature type="transmembrane region" description="Helical" evidence="1">
    <location>
        <begin position="81"/>
        <end position="103"/>
    </location>
</feature>
<keyword evidence="1" id="KW-0472">Membrane</keyword>
<comment type="caution">
    <text evidence="3">The sequence shown here is derived from an EMBL/GenBank/DDBJ whole genome shotgun (WGS) entry which is preliminary data.</text>
</comment>
<evidence type="ECO:0000259" key="2">
    <source>
        <dbReference type="Pfam" id="PF07885"/>
    </source>
</evidence>
<reference evidence="3" key="1">
    <citation type="journal article" date="2014" name="Int. J. Syst. Evol. Microbiol.">
        <title>Complete genome of a new Firmicutes species belonging to the dominant human colonic microbiota ('Ruminococcus bicirculans') reveals two chromosomes and a selective capacity to utilize plant glucans.</title>
        <authorList>
            <consortium name="NISC Comparative Sequencing Program"/>
            <person name="Wegmann U."/>
            <person name="Louis P."/>
            <person name="Goesmann A."/>
            <person name="Henrissat B."/>
            <person name="Duncan S.H."/>
            <person name="Flint H.J."/>
        </authorList>
    </citation>
    <scope>NUCLEOTIDE SEQUENCE</scope>
    <source>
        <strain evidence="3">NBRC 109915</strain>
    </source>
</reference>
<feature type="transmembrane region" description="Helical" evidence="1">
    <location>
        <begin position="49"/>
        <end position="69"/>
    </location>
</feature>
<dbReference type="InterPro" id="IPR050721">
    <property type="entry name" value="Trk_Ktr_HKT_K-transport"/>
</dbReference>
<proteinExistence type="predicted"/>
<sequence length="119" mass="13076">MLPFGITFARLIQGIARSWDNPYFRATLMLAFLILLSGTLFYRSVEGWGWIDAIYFCVMTAATIGFGDLVPTTPASKVFTVFYAITSVGVFVALVTQITTALIRLPTGKEPRDVDISGD</sequence>
<keyword evidence="1" id="KW-0812">Transmembrane</keyword>
<reference evidence="3" key="2">
    <citation type="submission" date="2023-01" db="EMBL/GenBank/DDBJ databases">
        <title>Draft genome sequence of Sulfitobacter pacificus strain NBRC 109915.</title>
        <authorList>
            <person name="Sun Q."/>
            <person name="Mori K."/>
        </authorList>
    </citation>
    <scope>NUCLEOTIDE SEQUENCE</scope>
    <source>
        <strain evidence="3">NBRC 109915</strain>
    </source>
</reference>
<dbReference type="SUPFAM" id="SSF81324">
    <property type="entry name" value="Voltage-gated potassium channels"/>
    <property type="match status" value="1"/>
</dbReference>